<evidence type="ECO:0000313" key="3">
    <source>
        <dbReference type="Proteomes" id="UP000220927"/>
    </source>
</evidence>
<evidence type="ECO:0000256" key="1">
    <source>
        <dbReference type="SAM" id="MobiDB-lite"/>
    </source>
</evidence>
<accession>A0AAE5WP31</accession>
<dbReference type="EMBL" id="CP034998">
    <property type="protein sequence ID" value="QAS77912.1"/>
    <property type="molecule type" value="Genomic_DNA"/>
</dbReference>
<dbReference type="AlphaFoldDB" id="A0AAE5WP31"/>
<keyword evidence="3" id="KW-1185">Reference proteome</keyword>
<reference evidence="2 3" key="1">
    <citation type="submission" date="2019-01" db="EMBL/GenBank/DDBJ databases">
        <title>Genomic insights into the origins and evolution of symbiotic genes in the Phaseolus vulgaris microsymbionts.</title>
        <authorList>
            <person name="Tong W."/>
        </authorList>
    </citation>
    <scope>NUCLEOTIDE SEQUENCE [LARGE SCALE GENOMIC DNA]</scope>
    <source>
        <strain evidence="2 3">FH23</strain>
    </source>
</reference>
<dbReference type="KEGG" id="rad:CO657_07390"/>
<protein>
    <submittedName>
        <fullName evidence="2">Uncharacterized protein</fullName>
    </submittedName>
</protein>
<feature type="compositionally biased region" description="Basic residues" evidence="1">
    <location>
        <begin position="16"/>
        <end position="27"/>
    </location>
</feature>
<dbReference type="Proteomes" id="UP000220927">
    <property type="component" value="Chromosome"/>
</dbReference>
<name>A0AAE5WP31_9HYPH</name>
<proteinExistence type="predicted"/>
<sequence length="72" mass="8052">MRGRGQPAAGTGDVRHHIHSGFLRKSRAIPGKVRSGFPSGIALKQKLRAVLRFREKLNRSRRPAITSKVPRQ</sequence>
<gene>
    <name evidence="2" type="ORF">CO657_07390</name>
</gene>
<feature type="region of interest" description="Disordered" evidence="1">
    <location>
        <begin position="1"/>
        <end position="27"/>
    </location>
</feature>
<evidence type="ECO:0000313" key="2">
    <source>
        <dbReference type="EMBL" id="QAS77912.1"/>
    </source>
</evidence>
<organism evidence="2 3">
    <name type="scientific">Rhizobium acidisoli</name>
    <dbReference type="NCBI Taxonomy" id="1538158"/>
    <lineage>
        <taxon>Bacteria</taxon>
        <taxon>Pseudomonadati</taxon>
        <taxon>Pseudomonadota</taxon>
        <taxon>Alphaproteobacteria</taxon>
        <taxon>Hyphomicrobiales</taxon>
        <taxon>Rhizobiaceae</taxon>
        <taxon>Rhizobium/Agrobacterium group</taxon>
        <taxon>Rhizobium</taxon>
    </lineage>
</organism>